<dbReference type="AlphaFoldDB" id="A0A4P9Y5S0"/>
<dbReference type="EMBL" id="KZ987878">
    <property type="protein sequence ID" value="RKP14144.1"/>
    <property type="molecule type" value="Genomic_DNA"/>
</dbReference>
<accession>A0A4P9Y5S0</accession>
<keyword evidence="5" id="KW-1185">Reference proteome</keyword>
<protein>
    <recommendedName>
        <fullName evidence="3">Required for respiratory growth protein 9, mitochondrial</fullName>
    </recommendedName>
</protein>
<evidence type="ECO:0000256" key="2">
    <source>
        <dbReference type="ARBA" id="ARBA00010895"/>
    </source>
</evidence>
<evidence type="ECO:0000313" key="4">
    <source>
        <dbReference type="EMBL" id="RKP14144.1"/>
    </source>
</evidence>
<dbReference type="InterPro" id="IPR010487">
    <property type="entry name" value="NGRN/Rrg9"/>
</dbReference>
<gene>
    <name evidence="4" type="ORF">BJ684DRAFT_6798</name>
</gene>
<dbReference type="PANTHER" id="PTHR13475">
    <property type="entry name" value="NEUGRIN"/>
    <property type="match status" value="1"/>
</dbReference>
<proteinExistence type="inferred from homology"/>
<dbReference type="Proteomes" id="UP000267251">
    <property type="component" value="Unassembled WGS sequence"/>
</dbReference>
<dbReference type="GO" id="GO:0005634">
    <property type="term" value="C:nucleus"/>
    <property type="evidence" value="ECO:0007669"/>
    <property type="project" value="TreeGrafter"/>
</dbReference>
<comment type="similarity">
    <text evidence="2">Belongs to the RRG9 family.</text>
</comment>
<evidence type="ECO:0000313" key="5">
    <source>
        <dbReference type="Proteomes" id="UP000267251"/>
    </source>
</evidence>
<reference evidence="5" key="1">
    <citation type="journal article" date="2018" name="Nat. Microbiol.">
        <title>Leveraging single-cell genomics to expand the fungal tree of life.</title>
        <authorList>
            <person name="Ahrendt S.R."/>
            <person name="Quandt C.A."/>
            <person name="Ciobanu D."/>
            <person name="Clum A."/>
            <person name="Salamov A."/>
            <person name="Andreopoulos B."/>
            <person name="Cheng J.F."/>
            <person name="Woyke T."/>
            <person name="Pelin A."/>
            <person name="Henrissat B."/>
            <person name="Reynolds N.K."/>
            <person name="Benny G.L."/>
            <person name="Smith M.E."/>
            <person name="James T.Y."/>
            <person name="Grigoriev I.V."/>
        </authorList>
    </citation>
    <scope>NUCLEOTIDE SEQUENCE [LARGE SCALE GENOMIC DNA]</scope>
</reference>
<name>A0A4P9Y5S0_9FUNG</name>
<sequence length="83" mass="10128">KRLEGWRVRQAEQRVKMDGPWRPVKRLARSTMEKMRFLNQSMPGKYDVRTLAKEFGLSFEVTRRILRSRFVPPEEVHQRQEER</sequence>
<feature type="non-terminal residue" evidence="4">
    <location>
        <position position="83"/>
    </location>
</feature>
<evidence type="ECO:0000256" key="3">
    <source>
        <dbReference type="ARBA" id="ARBA00013566"/>
    </source>
</evidence>
<feature type="non-terminal residue" evidence="4">
    <location>
        <position position="1"/>
    </location>
</feature>
<dbReference type="PANTHER" id="PTHR13475:SF3">
    <property type="entry name" value="NEUGRIN"/>
    <property type="match status" value="1"/>
</dbReference>
<organism evidence="4 5">
    <name type="scientific">Piptocephalis cylindrospora</name>
    <dbReference type="NCBI Taxonomy" id="1907219"/>
    <lineage>
        <taxon>Eukaryota</taxon>
        <taxon>Fungi</taxon>
        <taxon>Fungi incertae sedis</taxon>
        <taxon>Zoopagomycota</taxon>
        <taxon>Zoopagomycotina</taxon>
        <taxon>Zoopagomycetes</taxon>
        <taxon>Zoopagales</taxon>
        <taxon>Piptocephalidaceae</taxon>
        <taxon>Piptocephalis</taxon>
    </lineage>
</organism>
<dbReference type="Pfam" id="PF06413">
    <property type="entry name" value="Neugrin"/>
    <property type="match status" value="1"/>
</dbReference>
<comment type="function">
    <text evidence="1">Required for respiratory activity and maintenance and expression of the mitochondrial genome.</text>
</comment>
<dbReference type="OrthoDB" id="5578174at2759"/>
<evidence type="ECO:0000256" key="1">
    <source>
        <dbReference type="ARBA" id="ARBA00003548"/>
    </source>
</evidence>